<keyword evidence="1" id="KW-1133">Transmembrane helix</keyword>
<dbReference type="EMBL" id="FOQT01000001">
    <property type="protein sequence ID" value="SFH89606.1"/>
    <property type="molecule type" value="Genomic_DNA"/>
</dbReference>
<protein>
    <submittedName>
        <fullName evidence="3">Uncharacterized membrane protein</fullName>
    </submittedName>
</protein>
<proteinExistence type="predicted"/>
<evidence type="ECO:0000259" key="2">
    <source>
        <dbReference type="Pfam" id="PF09990"/>
    </source>
</evidence>
<feature type="transmembrane region" description="Helical" evidence="1">
    <location>
        <begin position="82"/>
        <end position="105"/>
    </location>
</feature>
<dbReference type="Pfam" id="PF09990">
    <property type="entry name" value="DUF2231"/>
    <property type="match status" value="1"/>
</dbReference>
<evidence type="ECO:0000256" key="1">
    <source>
        <dbReference type="SAM" id="Phobius"/>
    </source>
</evidence>
<organism evidence="3 4">
    <name type="scientific">Halpernia frigidisoli</name>
    <dbReference type="NCBI Taxonomy" id="1125876"/>
    <lineage>
        <taxon>Bacteria</taxon>
        <taxon>Pseudomonadati</taxon>
        <taxon>Bacteroidota</taxon>
        <taxon>Flavobacteriia</taxon>
        <taxon>Flavobacteriales</taxon>
        <taxon>Weeksellaceae</taxon>
        <taxon>Chryseobacterium group</taxon>
        <taxon>Halpernia</taxon>
    </lineage>
</organism>
<dbReference type="AlphaFoldDB" id="A0A1I3DSB2"/>
<accession>A0A1I3DSB2</accession>
<reference evidence="3 4" key="1">
    <citation type="submission" date="2016-10" db="EMBL/GenBank/DDBJ databases">
        <authorList>
            <person name="de Groot N.N."/>
        </authorList>
    </citation>
    <scope>NUCLEOTIDE SEQUENCE [LARGE SCALE GENOMIC DNA]</scope>
    <source>
        <strain evidence="3 4">DSM 26000</strain>
    </source>
</reference>
<feature type="transmembrane region" description="Helical" evidence="1">
    <location>
        <begin position="37"/>
        <end position="56"/>
    </location>
</feature>
<feature type="transmembrane region" description="Helical" evidence="1">
    <location>
        <begin position="117"/>
        <end position="137"/>
    </location>
</feature>
<keyword evidence="4" id="KW-1185">Reference proteome</keyword>
<dbReference type="OrthoDB" id="853672at2"/>
<evidence type="ECO:0000313" key="3">
    <source>
        <dbReference type="EMBL" id="SFH89606.1"/>
    </source>
</evidence>
<keyword evidence="1" id="KW-0812">Transmembrane</keyword>
<dbReference type="Proteomes" id="UP000198931">
    <property type="component" value="Unassembled WGS sequence"/>
</dbReference>
<dbReference type="InterPro" id="IPR019251">
    <property type="entry name" value="DUF2231_TM"/>
</dbReference>
<gene>
    <name evidence="3" type="ORF">SAMN05443292_0676</name>
</gene>
<sequence>MDQTHIHLLITHLPIFGSLLGTLVLGFGIWKKSSTTMIAAHYMLIISALGAAIAYITGESAEETVENITGVSENVIEQHSDFAMYALIALIAVGIASLLSIYLEYIKNSFAKSVTKITLVLAIISFVLVARTGYLGGQIRHTEIASNTTQNASEQGGEQEDDD</sequence>
<evidence type="ECO:0000313" key="4">
    <source>
        <dbReference type="Proteomes" id="UP000198931"/>
    </source>
</evidence>
<feature type="transmembrane region" description="Helical" evidence="1">
    <location>
        <begin position="6"/>
        <end position="30"/>
    </location>
</feature>
<dbReference type="STRING" id="1125876.SAMN05443292_0676"/>
<feature type="domain" description="DUF2231" evidence="2">
    <location>
        <begin position="6"/>
        <end position="139"/>
    </location>
</feature>
<keyword evidence="1" id="KW-0472">Membrane</keyword>
<name>A0A1I3DSB2_9FLAO</name>
<dbReference type="RefSeq" id="WP_090078724.1">
    <property type="nucleotide sequence ID" value="NZ_FOQT01000001.1"/>
</dbReference>